<sequence length="111" mass="11489">MGTLAESVNVVELATELIADLPNHGAGRAAKSVLHGDLLRAVVMVLAAGREMSDHEAPGPSMIQVLAGEVEFIAGEETSVLSAGDMLPIPAVVHSVRARSDAAFMLTICLT</sequence>
<proteinExistence type="predicted"/>
<dbReference type="PANTHER" id="PTHR37694">
    <property type="entry name" value="SLR8022 PROTEIN"/>
    <property type="match status" value="1"/>
</dbReference>
<dbReference type="Gene3D" id="2.60.120.10">
    <property type="entry name" value="Jelly Rolls"/>
    <property type="match status" value="1"/>
</dbReference>
<dbReference type="SUPFAM" id="SSF51182">
    <property type="entry name" value="RmlC-like cupins"/>
    <property type="match status" value="1"/>
</dbReference>
<dbReference type="InterPro" id="IPR014710">
    <property type="entry name" value="RmlC-like_jellyroll"/>
</dbReference>
<dbReference type="CDD" id="cd02230">
    <property type="entry name" value="cupin_HP0902-like"/>
    <property type="match status" value="1"/>
</dbReference>
<dbReference type="RefSeq" id="WP_179500718.1">
    <property type="nucleotide sequence ID" value="NZ_JACCAA010000001.1"/>
</dbReference>
<gene>
    <name evidence="2" type="ORF">BJ980_000363</name>
</gene>
<dbReference type="EMBL" id="JACCAA010000001">
    <property type="protein sequence ID" value="NYG57440.1"/>
    <property type="molecule type" value="Genomic_DNA"/>
</dbReference>
<accession>A0A7Y9S0V9</accession>
<dbReference type="GO" id="GO:0051213">
    <property type="term" value="F:dioxygenase activity"/>
    <property type="evidence" value="ECO:0007669"/>
    <property type="project" value="UniProtKB-KW"/>
</dbReference>
<dbReference type="AlphaFoldDB" id="A0A7Y9S0V9"/>
<dbReference type="Pfam" id="PF07883">
    <property type="entry name" value="Cupin_2"/>
    <property type="match status" value="1"/>
</dbReference>
<name>A0A7Y9S0V9_9ACTN</name>
<protein>
    <submittedName>
        <fullName evidence="2">Quercetin dioxygenase-like cupin family protein</fullName>
    </submittedName>
</protein>
<evidence type="ECO:0000259" key="1">
    <source>
        <dbReference type="Pfam" id="PF07883"/>
    </source>
</evidence>
<keyword evidence="2" id="KW-0560">Oxidoreductase</keyword>
<dbReference type="InterPro" id="IPR011051">
    <property type="entry name" value="RmlC_Cupin_sf"/>
</dbReference>
<dbReference type="InterPro" id="IPR013096">
    <property type="entry name" value="Cupin_2"/>
</dbReference>
<feature type="domain" description="Cupin type-2" evidence="1">
    <location>
        <begin position="43"/>
        <end position="106"/>
    </location>
</feature>
<keyword evidence="2" id="KW-0223">Dioxygenase</keyword>
<comment type="caution">
    <text evidence="2">The sequence shown here is derived from an EMBL/GenBank/DDBJ whole genome shotgun (WGS) entry which is preliminary data.</text>
</comment>
<evidence type="ECO:0000313" key="2">
    <source>
        <dbReference type="EMBL" id="NYG57440.1"/>
    </source>
</evidence>
<keyword evidence="3" id="KW-1185">Reference proteome</keyword>
<evidence type="ECO:0000313" key="3">
    <source>
        <dbReference type="Proteomes" id="UP000540656"/>
    </source>
</evidence>
<dbReference type="Proteomes" id="UP000540656">
    <property type="component" value="Unassembled WGS sequence"/>
</dbReference>
<organism evidence="2 3">
    <name type="scientific">Nocardioides daedukensis</name>
    <dbReference type="NCBI Taxonomy" id="634462"/>
    <lineage>
        <taxon>Bacteria</taxon>
        <taxon>Bacillati</taxon>
        <taxon>Actinomycetota</taxon>
        <taxon>Actinomycetes</taxon>
        <taxon>Propionibacteriales</taxon>
        <taxon>Nocardioidaceae</taxon>
        <taxon>Nocardioides</taxon>
    </lineage>
</organism>
<dbReference type="PANTHER" id="PTHR37694:SF1">
    <property type="entry name" value="SLR8022 PROTEIN"/>
    <property type="match status" value="1"/>
</dbReference>
<reference evidence="2 3" key="1">
    <citation type="submission" date="2020-07" db="EMBL/GenBank/DDBJ databases">
        <title>Sequencing the genomes of 1000 actinobacteria strains.</title>
        <authorList>
            <person name="Klenk H.-P."/>
        </authorList>
    </citation>
    <scope>NUCLEOTIDE SEQUENCE [LARGE SCALE GENOMIC DNA]</scope>
    <source>
        <strain evidence="2 3">DSM 23819</strain>
    </source>
</reference>